<reference evidence="8" key="1">
    <citation type="submission" date="2023-03" db="EMBL/GenBank/DDBJ databases">
        <authorList>
            <person name="Julca I."/>
        </authorList>
    </citation>
    <scope>NUCLEOTIDE SEQUENCE</scope>
</reference>
<dbReference type="GO" id="GO:0031625">
    <property type="term" value="F:ubiquitin protein ligase binding"/>
    <property type="evidence" value="ECO:0007669"/>
    <property type="project" value="InterPro"/>
</dbReference>
<dbReference type="FunFam" id="1.20.1310.10:FF:000013">
    <property type="entry name" value="Cullin-1 like"/>
    <property type="match status" value="1"/>
</dbReference>
<name>A0AAV1CW98_OLDCO</name>
<comment type="similarity">
    <text evidence="1 5 6">Belongs to the cullin family.</text>
</comment>
<evidence type="ECO:0000256" key="4">
    <source>
        <dbReference type="ARBA" id="ARBA00022843"/>
    </source>
</evidence>
<dbReference type="Gene3D" id="1.10.10.10">
    <property type="entry name" value="Winged helix-like DNA-binding domain superfamily/Winged helix DNA-binding domain"/>
    <property type="match status" value="1"/>
</dbReference>
<dbReference type="GO" id="GO:0006511">
    <property type="term" value="P:ubiquitin-dependent protein catabolic process"/>
    <property type="evidence" value="ECO:0007669"/>
    <property type="project" value="InterPro"/>
</dbReference>
<dbReference type="EMBL" id="OX459120">
    <property type="protein sequence ID" value="CAI9099712.1"/>
    <property type="molecule type" value="Genomic_DNA"/>
</dbReference>
<evidence type="ECO:0000256" key="5">
    <source>
        <dbReference type="PROSITE-ProRule" id="PRU00330"/>
    </source>
</evidence>
<dbReference type="GO" id="GO:0009867">
    <property type="term" value="P:jasmonic acid mediated signaling pathway"/>
    <property type="evidence" value="ECO:0007669"/>
    <property type="project" value="UniProtKB-ARBA"/>
</dbReference>
<dbReference type="InterPro" id="IPR016159">
    <property type="entry name" value="Cullin_repeat-like_dom_sf"/>
</dbReference>
<dbReference type="PROSITE" id="PS50069">
    <property type="entry name" value="CULLIN_2"/>
    <property type="match status" value="1"/>
</dbReference>
<dbReference type="Gene3D" id="1.20.1310.10">
    <property type="entry name" value="Cullin Repeats"/>
    <property type="match status" value="4"/>
</dbReference>
<dbReference type="SUPFAM" id="SSF46785">
    <property type="entry name" value="Winged helix' DNA-binding domain"/>
    <property type="match status" value="1"/>
</dbReference>
<keyword evidence="2" id="KW-1017">Isopeptide bond</keyword>
<organism evidence="8 9">
    <name type="scientific">Oldenlandia corymbosa var. corymbosa</name>
    <dbReference type="NCBI Taxonomy" id="529605"/>
    <lineage>
        <taxon>Eukaryota</taxon>
        <taxon>Viridiplantae</taxon>
        <taxon>Streptophyta</taxon>
        <taxon>Embryophyta</taxon>
        <taxon>Tracheophyta</taxon>
        <taxon>Spermatophyta</taxon>
        <taxon>Magnoliopsida</taxon>
        <taxon>eudicotyledons</taxon>
        <taxon>Gunneridae</taxon>
        <taxon>Pentapetalae</taxon>
        <taxon>asterids</taxon>
        <taxon>lamiids</taxon>
        <taxon>Gentianales</taxon>
        <taxon>Rubiaceae</taxon>
        <taxon>Rubioideae</taxon>
        <taxon>Spermacoceae</taxon>
        <taxon>Hedyotis-Oldenlandia complex</taxon>
        <taxon>Oldenlandia</taxon>
    </lineage>
</organism>
<accession>A0AAV1CW98</accession>
<dbReference type="Gene3D" id="3.30.230.130">
    <property type="entry name" value="Cullin, Chain C, Domain 2"/>
    <property type="match status" value="1"/>
</dbReference>
<dbReference type="SUPFAM" id="SSF74788">
    <property type="entry name" value="Cullin repeat-like"/>
    <property type="match status" value="1"/>
</dbReference>
<dbReference type="InterPro" id="IPR016158">
    <property type="entry name" value="Cullin_homology"/>
</dbReference>
<dbReference type="Proteomes" id="UP001161247">
    <property type="component" value="Chromosome 3"/>
</dbReference>
<dbReference type="InterPro" id="IPR045093">
    <property type="entry name" value="Cullin"/>
</dbReference>
<dbReference type="InterPro" id="IPR036390">
    <property type="entry name" value="WH_DNA-bd_sf"/>
</dbReference>
<dbReference type="SMART" id="SM00884">
    <property type="entry name" value="Cullin_Nedd8"/>
    <property type="match status" value="1"/>
</dbReference>
<dbReference type="SMART" id="SM00182">
    <property type="entry name" value="CULLIN"/>
    <property type="match status" value="1"/>
</dbReference>
<dbReference type="SUPFAM" id="SSF75632">
    <property type="entry name" value="Cullin homology domain"/>
    <property type="match status" value="1"/>
</dbReference>
<dbReference type="FunFam" id="1.10.10.10:FF:000503">
    <property type="entry name" value="Cullin-1"/>
    <property type="match status" value="1"/>
</dbReference>
<feature type="domain" description="Cullin family profile" evidence="7">
    <location>
        <begin position="401"/>
        <end position="633"/>
    </location>
</feature>
<dbReference type="PROSITE" id="PS01256">
    <property type="entry name" value="CULLIN_1"/>
    <property type="match status" value="1"/>
</dbReference>
<gene>
    <name evidence="8" type="ORF">OLC1_LOCUS9677</name>
</gene>
<evidence type="ECO:0000256" key="3">
    <source>
        <dbReference type="ARBA" id="ARBA00022786"/>
    </source>
</evidence>
<dbReference type="InterPro" id="IPR016157">
    <property type="entry name" value="Cullin_CS"/>
</dbReference>
<dbReference type="InterPro" id="IPR036317">
    <property type="entry name" value="Cullin_homology_sf"/>
</dbReference>
<evidence type="ECO:0000256" key="1">
    <source>
        <dbReference type="ARBA" id="ARBA00006019"/>
    </source>
</evidence>
<dbReference type="InterPro" id="IPR059120">
    <property type="entry name" value="Cullin-like_AB"/>
</dbReference>
<evidence type="ECO:0000313" key="8">
    <source>
        <dbReference type="EMBL" id="CAI9099712.1"/>
    </source>
</evidence>
<keyword evidence="9" id="KW-1185">Reference proteome</keyword>
<evidence type="ECO:0000313" key="9">
    <source>
        <dbReference type="Proteomes" id="UP001161247"/>
    </source>
</evidence>
<dbReference type="Pfam" id="PF10557">
    <property type="entry name" value="Cullin_Nedd8"/>
    <property type="match status" value="1"/>
</dbReference>
<evidence type="ECO:0000256" key="6">
    <source>
        <dbReference type="RuleBase" id="RU003829"/>
    </source>
</evidence>
<dbReference type="Pfam" id="PF00888">
    <property type="entry name" value="Cullin"/>
    <property type="match status" value="1"/>
</dbReference>
<dbReference type="AlphaFoldDB" id="A0AAV1CW98"/>
<dbReference type="FunFam" id="1.20.1310.10:FF:000020">
    <property type="entry name" value="Cullin-1, putative"/>
    <property type="match status" value="1"/>
</dbReference>
<dbReference type="PANTHER" id="PTHR11932">
    <property type="entry name" value="CULLIN"/>
    <property type="match status" value="1"/>
</dbReference>
<sequence>MRRVIPLEEGWGVMEKGITKLKKILERSDDEPPKITCEEYMCLYTTIFNMCQSETRNFLYGRYREVLEAYIATDVLPCVKDKHDEFMLRELLKQWGNYKIMVRWLSGFFNYLDRYFIPVWNLPSLDEVGRTCFSHKVYVELKRKVGDAIIALIEKERDGDQIDPSLLKNVLDMFVQTGMDKMNCYNEEDFEALMLKDTASYYSRKASKWILEDSCPDYMLKAEAFLKREEDKIARYLHSTMEAESLGKRQHNLLTVYASQLLKKAQLELLTVYASQLLEKEDSGISALLRDNKVDDLSRMYRLFSKVREGLNPVAEAFKHHVTEQAIALKKQAEEAAKHEKEADKKDFAALPEQVFVREVIDLHDKYVGYVNDCFQSHPLFHKALKEAFEVFCNKSVGGSSCAELLATLCESVLVKGGGAEKLSDEGIEETFENIVKFLAYVRDKDLFAEFYRKKLARRLVCDRSASYEHERSFLTKLKQQCGRHFTSKMEVMVSDLALSRENQQEFKEYLSQNPQTNPGIDFTVTVLTAGYWPSYNKTSNLNLPSEMVKCDEVFRDYYQTKTNHRKLSWLHSFGTCNINAMFDAKPVELILSTYQAAALLLFNRSDRLSYQEIKAQLNMSDEDVGRTLHSLSCAKYKILVKNPNNKTVSPTDVFDFNSKFTNKMSRIRITNLAVAVDEKKKVIEDIDKDRRYVIDASIVRIMKTRKVMVCQQVLMECVEQLSCMFKPDVKAIKKRIDDLITRDYLERDKENPNLFKYLA</sequence>
<keyword evidence="4" id="KW-0832">Ubl conjugation</keyword>
<keyword evidence="3" id="KW-0833">Ubl conjugation pathway</keyword>
<dbReference type="InterPro" id="IPR036388">
    <property type="entry name" value="WH-like_DNA-bd_sf"/>
</dbReference>
<dbReference type="Pfam" id="PF26557">
    <property type="entry name" value="Cullin_AB"/>
    <property type="match status" value="1"/>
</dbReference>
<dbReference type="GO" id="GO:0031461">
    <property type="term" value="C:cullin-RING ubiquitin ligase complex"/>
    <property type="evidence" value="ECO:0007669"/>
    <property type="project" value="InterPro"/>
</dbReference>
<dbReference type="InterPro" id="IPR001373">
    <property type="entry name" value="Cullin_N"/>
</dbReference>
<evidence type="ECO:0000259" key="7">
    <source>
        <dbReference type="PROSITE" id="PS50069"/>
    </source>
</evidence>
<dbReference type="InterPro" id="IPR019559">
    <property type="entry name" value="Cullin_neddylation_domain"/>
</dbReference>
<protein>
    <submittedName>
        <fullName evidence="8">OLC1v1036572C1</fullName>
    </submittedName>
</protein>
<evidence type="ECO:0000256" key="2">
    <source>
        <dbReference type="ARBA" id="ARBA00022499"/>
    </source>
</evidence>
<dbReference type="FunFam" id="1.20.1310.10:FF:000001">
    <property type="entry name" value="Cullin 3"/>
    <property type="match status" value="1"/>
</dbReference>
<proteinExistence type="inferred from homology"/>